<dbReference type="RefSeq" id="WP_003012127.1">
    <property type="nucleotide sequence ID" value="NZ_GG668636.1"/>
</dbReference>
<dbReference type="Pfam" id="PF04773">
    <property type="entry name" value="FecR"/>
    <property type="match status" value="1"/>
</dbReference>
<comment type="caution">
    <text evidence="4">The sequence shown here is derived from an EMBL/GenBank/DDBJ whole genome shotgun (WGS) entry which is preliminary data.</text>
</comment>
<dbReference type="Proteomes" id="UP000006241">
    <property type="component" value="Unassembled WGS sequence"/>
</dbReference>
<organism evidence="4 5">
    <name type="scientific">Sphingobacterium spiritivorum ATCC 33300</name>
    <dbReference type="NCBI Taxonomy" id="525372"/>
    <lineage>
        <taxon>Bacteria</taxon>
        <taxon>Pseudomonadati</taxon>
        <taxon>Bacteroidota</taxon>
        <taxon>Sphingobacteriia</taxon>
        <taxon>Sphingobacteriales</taxon>
        <taxon>Sphingobacteriaceae</taxon>
        <taxon>Sphingobacterium</taxon>
    </lineage>
</organism>
<evidence type="ECO:0000313" key="4">
    <source>
        <dbReference type="EMBL" id="EEI93778.1"/>
    </source>
</evidence>
<reference evidence="4 5" key="1">
    <citation type="submission" date="2009-01" db="EMBL/GenBank/DDBJ databases">
        <authorList>
            <person name="Qin X."/>
            <person name="Bachman B."/>
            <person name="Battles P."/>
            <person name="Bell A."/>
            <person name="Bess C."/>
            <person name="Bickham C."/>
            <person name="Chaboub L."/>
            <person name="Chen D."/>
            <person name="Coyle M."/>
            <person name="Deiros D.R."/>
            <person name="Dinh H."/>
            <person name="Forbes L."/>
            <person name="Fowler G."/>
            <person name="Francisco L."/>
            <person name="Fu Q."/>
            <person name="Gubbala S."/>
            <person name="Hale W."/>
            <person name="Han Y."/>
            <person name="Hemphill L."/>
            <person name="Highlander S.K."/>
            <person name="Hirani K."/>
            <person name="Hogues M."/>
            <person name="Jackson L."/>
            <person name="Jakkamsetti A."/>
            <person name="Javaid M."/>
            <person name="Jiang H."/>
            <person name="Korchina V."/>
            <person name="Kovar C."/>
            <person name="Lara F."/>
            <person name="Lee S."/>
            <person name="Mata R."/>
            <person name="Mathew T."/>
            <person name="Moen C."/>
            <person name="Morales K."/>
            <person name="Munidasa M."/>
            <person name="Nazareth L."/>
            <person name="Ngo R."/>
            <person name="Nguyen L."/>
            <person name="Okwuonu G."/>
            <person name="Ongeri F."/>
            <person name="Patil S."/>
            <person name="Petrosino J."/>
            <person name="Pham C."/>
            <person name="Pham P."/>
            <person name="Pu L.-L."/>
            <person name="Puazo M."/>
            <person name="Raj R."/>
            <person name="Reid J."/>
            <person name="Rouhana J."/>
            <person name="Saada N."/>
            <person name="Shang Y."/>
            <person name="Simmons D."/>
            <person name="Thornton R."/>
            <person name="Warren J."/>
            <person name="Weissenberger G."/>
            <person name="Zhang J."/>
            <person name="Zhang L."/>
            <person name="Zhou C."/>
            <person name="Zhu D."/>
            <person name="Muzny D."/>
            <person name="Worley K."/>
            <person name="Gibbs R."/>
        </authorList>
    </citation>
    <scope>NUCLEOTIDE SEQUENCE [LARGE SCALE GENOMIC DNA]</scope>
    <source>
        <strain evidence="4 5">ATCC 33300</strain>
    </source>
</reference>
<sequence>MLTKEEYIRLYEKHQQGLCTEEEYLMLESYEDGFELQDANWNEMRMGEKEKVKRRIHRKIKDHITISASRKYKLLFRSIQTAAAVLIVCFGAYWLWNLKDDAGNNRAMVVHKKILPGGNKAILTLDNGAELDLNSLKIGDLSLDGQVLASKNTEGQLAYDQTNLSAAKISYHKIRTPKGGQYQVDLSDGTKVWLNAESSIRFPTYFTGDERVVEIAGEVFFDVQKQSGKSFIVKTADQKITVLGTRFNVNAYAEEPSVQTSLIEGKVFLDVNSKRYNLHPGQRTTYDKGSKRVDTETFNPKEVLAWQSGNFFFDAEEIESIMRKIARWYDVEIVYQGNMKDKIFSGTISRFGEVQDVLDMLALTGSVKFRIEGRRIYVMG</sequence>
<dbReference type="PIRSF" id="PIRSF018266">
    <property type="entry name" value="FecR"/>
    <property type="match status" value="1"/>
</dbReference>
<accession>C2FTH5</accession>
<dbReference type="Gene3D" id="3.55.50.30">
    <property type="match status" value="1"/>
</dbReference>
<dbReference type="Gene3D" id="2.60.120.1440">
    <property type="match status" value="1"/>
</dbReference>
<dbReference type="HOGENOM" id="CLU_050192_1_0_10"/>
<evidence type="ECO:0000259" key="3">
    <source>
        <dbReference type="Pfam" id="PF16344"/>
    </source>
</evidence>
<dbReference type="InterPro" id="IPR012373">
    <property type="entry name" value="Ferrdict_sens_TM"/>
</dbReference>
<dbReference type="PANTHER" id="PTHR30273:SF2">
    <property type="entry name" value="PROTEIN FECR"/>
    <property type="match status" value="1"/>
</dbReference>
<name>C2FTH5_SPHSI</name>
<keyword evidence="1" id="KW-1133">Transmembrane helix</keyword>
<keyword evidence="1" id="KW-0472">Membrane</keyword>
<keyword evidence="1" id="KW-0812">Transmembrane</keyword>
<proteinExistence type="predicted"/>
<evidence type="ECO:0000256" key="1">
    <source>
        <dbReference type="SAM" id="Phobius"/>
    </source>
</evidence>
<evidence type="ECO:0000259" key="2">
    <source>
        <dbReference type="Pfam" id="PF04773"/>
    </source>
</evidence>
<dbReference type="GO" id="GO:0016989">
    <property type="term" value="F:sigma factor antagonist activity"/>
    <property type="evidence" value="ECO:0007669"/>
    <property type="project" value="TreeGrafter"/>
</dbReference>
<evidence type="ECO:0000313" key="5">
    <source>
        <dbReference type="Proteomes" id="UP000006241"/>
    </source>
</evidence>
<dbReference type="AlphaFoldDB" id="C2FTH5"/>
<feature type="transmembrane region" description="Helical" evidence="1">
    <location>
        <begin position="74"/>
        <end position="96"/>
    </location>
</feature>
<feature type="domain" description="FecR protein" evidence="2">
    <location>
        <begin position="173"/>
        <end position="267"/>
    </location>
</feature>
<dbReference type="EMBL" id="ACHB01000013">
    <property type="protein sequence ID" value="EEI93778.1"/>
    <property type="molecule type" value="Genomic_DNA"/>
</dbReference>
<dbReference type="InterPro" id="IPR006860">
    <property type="entry name" value="FecR"/>
</dbReference>
<protein>
    <submittedName>
        <fullName evidence="4">Sigma factor regulatory protein, FecR/PupR family</fullName>
    </submittedName>
</protein>
<dbReference type="PANTHER" id="PTHR30273">
    <property type="entry name" value="PERIPLASMIC SIGNAL SENSOR AND SIGMA FACTOR ACTIVATOR FECR-RELATED"/>
    <property type="match status" value="1"/>
</dbReference>
<feature type="domain" description="Protein FecR C-terminal" evidence="3">
    <location>
        <begin position="311"/>
        <end position="378"/>
    </location>
</feature>
<dbReference type="InterPro" id="IPR032508">
    <property type="entry name" value="FecR_C"/>
</dbReference>
<dbReference type="Pfam" id="PF16344">
    <property type="entry name" value="FecR_C"/>
    <property type="match status" value="1"/>
</dbReference>
<gene>
    <name evidence="4" type="ORF">HMPREF0765_0631</name>
</gene>